<dbReference type="Proteomes" id="UP001529510">
    <property type="component" value="Unassembled WGS sequence"/>
</dbReference>
<gene>
    <name evidence="2" type="ORF">M9458_002362</name>
</gene>
<dbReference type="AlphaFoldDB" id="A0ABD0S0M5"/>
<keyword evidence="3" id="KW-1185">Reference proteome</keyword>
<proteinExistence type="predicted"/>
<feature type="region of interest" description="Disordered" evidence="1">
    <location>
        <begin position="34"/>
        <end position="53"/>
    </location>
</feature>
<comment type="caution">
    <text evidence="2">The sequence shown here is derived from an EMBL/GenBank/DDBJ whole genome shotgun (WGS) entry which is preliminary data.</text>
</comment>
<dbReference type="EMBL" id="JAMKFB020000001">
    <property type="protein sequence ID" value="KAL0204344.1"/>
    <property type="molecule type" value="Genomic_DNA"/>
</dbReference>
<feature type="non-terminal residue" evidence="2">
    <location>
        <position position="53"/>
    </location>
</feature>
<organism evidence="2 3">
    <name type="scientific">Cirrhinus mrigala</name>
    <name type="common">Mrigala</name>
    <dbReference type="NCBI Taxonomy" id="683832"/>
    <lineage>
        <taxon>Eukaryota</taxon>
        <taxon>Metazoa</taxon>
        <taxon>Chordata</taxon>
        <taxon>Craniata</taxon>
        <taxon>Vertebrata</taxon>
        <taxon>Euteleostomi</taxon>
        <taxon>Actinopterygii</taxon>
        <taxon>Neopterygii</taxon>
        <taxon>Teleostei</taxon>
        <taxon>Ostariophysi</taxon>
        <taxon>Cypriniformes</taxon>
        <taxon>Cyprinidae</taxon>
        <taxon>Labeoninae</taxon>
        <taxon>Labeonini</taxon>
        <taxon>Cirrhinus</taxon>
    </lineage>
</organism>
<accession>A0ABD0S0M5</accession>
<reference evidence="2 3" key="1">
    <citation type="submission" date="2024-05" db="EMBL/GenBank/DDBJ databases">
        <title>Genome sequencing and assembly of Indian major carp, Cirrhinus mrigala (Hamilton, 1822).</title>
        <authorList>
            <person name="Mohindra V."/>
            <person name="Chowdhury L.M."/>
            <person name="Lal K."/>
            <person name="Jena J.K."/>
        </authorList>
    </citation>
    <scope>NUCLEOTIDE SEQUENCE [LARGE SCALE GENOMIC DNA]</scope>
    <source>
        <strain evidence="2">CM1030</strain>
        <tissue evidence="2">Blood</tissue>
    </source>
</reference>
<name>A0ABD0S0M5_CIRMR</name>
<evidence type="ECO:0000313" key="2">
    <source>
        <dbReference type="EMBL" id="KAL0204344.1"/>
    </source>
</evidence>
<evidence type="ECO:0000313" key="3">
    <source>
        <dbReference type="Proteomes" id="UP001529510"/>
    </source>
</evidence>
<sequence length="53" mass="5601">QGLGSNHGLSYAPYLTPMSHGMGLVPTEMLSSTPVIVPGTHPPRRNLCARTSL</sequence>
<protein>
    <submittedName>
        <fullName evidence="2">Uncharacterized protein</fullName>
    </submittedName>
</protein>
<feature type="non-terminal residue" evidence="2">
    <location>
        <position position="1"/>
    </location>
</feature>
<evidence type="ECO:0000256" key="1">
    <source>
        <dbReference type="SAM" id="MobiDB-lite"/>
    </source>
</evidence>